<sequence>MKREEQRSSFITIAINNANSTAVAAVEAGEREVAGTGTGGCKGWDCRGQTVKYEQGPGRACRRAELEIAEIR</sequence>
<organism evidence="1 2">
    <name type="scientific">Zoarces viviparus</name>
    <name type="common">Viviparous eelpout</name>
    <name type="synonym">Blennius viviparus</name>
    <dbReference type="NCBI Taxonomy" id="48416"/>
    <lineage>
        <taxon>Eukaryota</taxon>
        <taxon>Metazoa</taxon>
        <taxon>Chordata</taxon>
        <taxon>Craniata</taxon>
        <taxon>Vertebrata</taxon>
        <taxon>Euteleostomi</taxon>
        <taxon>Actinopterygii</taxon>
        <taxon>Neopterygii</taxon>
        <taxon>Teleostei</taxon>
        <taxon>Neoteleostei</taxon>
        <taxon>Acanthomorphata</taxon>
        <taxon>Eupercaria</taxon>
        <taxon>Perciformes</taxon>
        <taxon>Cottioidei</taxon>
        <taxon>Zoarcales</taxon>
        <taxon>Zoarcidae</taxon>
        <taxon>Zoarcinae</taxon>
        <taxon>Zoarces</taxon>
    </lineage>
</organism>
<evidence type="ECO:0000313" key="2">
    <source>
        <dbReference type="Proteomes" id="UP001488805"/>
    </source>
</evidence>
<name>A0AAW1FGG8_ZOAVI</name>
<dbReference type="AlphaFoldDB" id="A0AAW1FGG8"/>
<reference evidence="1 2" key="1">
    <citation type="journal article" date="2024" name="Genome Biol. Evol.">
        <title>Chromosome-level genome assembly of the viviparous eelpout Zoarces viviparus.</title>
        <authorList>
            <person name="Fuhrmann N."/>
            <person name="Brasseur M.V."/>
            <person name="Bakowski C.E."/>
            <person name="Podsiadlowski L."/>
            <person name="Prost S."/>
            <person name="Krehenwinkel H."/>
            <person name="Mayer C."/>
        </authorList>
    </citation>
    <scope>NUCLEOTIDE SEQUENCE [LARGE SCALE GENOMIC DNA]</scope>
    <source>
        <strain evidence="1">NO-MEL_2022_Ind0_liver</strain>
    </source>
</reference>
<proteinExistence type="predicted"/>
<evidence type="ECO:0000313" key="1">
    <source>
        <dbReference type="EMBL" id="KAK9533737.1"/>
    </source>
</evidence>
<gene>
    <name evidence="1" type="ORF">VZT92_008838</name>
</gene>
<dbReference type="EMBL" id="JBCEZU010000067">
    <property type="protein sequence ID" value="KAK9533737.1"/>
    <property type="molecule type" value="Genomic_DNA"/>
</dbReference>
<comment type="caution">
    <text evidence="1">The sequence shown here is derived from an EMBL/GenBank/DDBJ whole genome shotgun (WGS) entry which is preliminary data.</text>
</comment>
<keyword evidence="2" id="KW-1185">Reference proteome</keyword>
<dbReference type="Proteomes" id="UP001488805">
    <property type="component" value="Unassembled WGS sequence"/>
</dbReference>
<accession>A0AAW1FGG8</accession>
<protein>
    <submittedName>
        <fullName evidence="1">Uncharacterized protein</fullName>
    </submittedName>
</protein>